<protein>
    <submittedName>
        <fullName evidence="10">Sugar porter (SP) family MFS transporter</fullName>
    </submittedName>
</protein>
<evidence type="ECO:0000256" key="6">
    <source>
        <dbReference type="ARBA" id="ARBA00023136"/>
    </source>
</evidence>
<keyword evidence="11" id="KW-1185">Reference proteome</keyword>
<feature type="transmembrane region" description="Helical" evidence="8">
    <location>
        <begin position="512"/>
        <end position="531"/>
    </location>
</feature>
<dbReference type="AlphaFoldDB" id="A0A0E1RXS5"/>
<dbReference type="OrthoDB" id="2544694at2759"/>
<evidence type="ECO:0000256" key="5">
    <source>
        <dbReference type="ARBA" id="ARBA00022989"/>
    </source>
</evidence>
<reference evidence="11" key="1">
    <citation type="journal article" date="2009" name="Genome Res.">
        <title>Comparative genomic analyses of the human fungal pathogens Coccidioides and their relatives.</title>
        <authorList>
            <person name="Sharpton T.J."/>
            <person name="Stajich J.E."/>
            <person name="Rounsley S.D."/>
            <person name="Gardner M.J."/>
            <person name="Wortman J.R."/>
            <person name="Jordar V.S."/>
            <person name="Maiti R."/>
            <person name="Kodira C.D."/>
            <person name="Neafsey D.E."/>
            <person name="Zeng Q."/>
            <person name="Hung C.-Y."/>
            <person name="McMahan C."/>
            <person name="Muszewska A."/>
            <person name="Grynberg M."/>
            <person name="Mandel M.A."/>
            <person name="Kellner E.M."/>
            <person name="Barker B.M."/>
            <person name="Galgiani J.N."/>
            <person name="Orbach M.J."/>
            <person name="Kirkland T.N."/>
            <person name="Cole G.T."/>
            <person name="Henn M.R."/>
            <person name="Birren B.W."/>
            <person name="Taylor J.W."/>
        </authorList>
    </citation>
    <scope>NUCLEOTIDE SEQUENCE [LARGE SCALE GENOMIC DNA]</scope>
    <source>
        <strain evidence="11">RS</strain>
    </source>
</reference>
<dbReference type="EMBL" id="GG704914">
    <property type="protein sequence ID" value="EAS34563.2"/>
    <property type="molecule type" value="Genomic_DNA"/>
</dbReference>
<comment type="subcellular location">
    <subcellularLocation>
        <location evidence="1">Membrane</location>
        <topology evidence="1">Multi-pass membrane protein</topology>
    </subcellularLocation>
</comment>
<feature type="transmembrane region" description="Helical" evidence="8">
    <location>
        <begin position="202"/>
        <end position="220"/>
    </location>
</feature>
<feature type="transmembrane region" description="Helical" evidence="8">
    <location>
        <begin position="244"/>
        <end position="265"/>
    </location>
</feature>
<dbReference type="SUPFAM" id="SSF103473">
    <property type="entry name" value="MFS general substrate transporter"/>
    <property type="match status" value="1"/>
</dbReference>
<dbReference type="RefSeq" id="XP_001246146.2">
    <property type="nucleotide sequence ID" value="XM_001246145.2"/>
</dbReference>
<dbReference type="GO" id="GO:0016020">
    <property type="term" value="C:membrane"/>
    <property type="evidence" value="ECO:0007669"/>
    <property type="project" value="UniProtKB-SubCell"/>
</dbReference>
<proteinExistence type="inferred from homology"/>
<accession>A0A0E1RXS5</accession>
<evidence type="ECO:0000259" key="9">
    <source>
        <dbReference type="PROSITE" id="PS50850"/>
    </source>
</evidence>
<dbReference type="PROSITE" id="PS50850">
    <property type="entry name" value="MFS"/>
    <property type="match status" value="1"/>
</dbReference>
<evidence type="ECO:0000256" key="3">
    <source>
        <dbReference type="ARBA" id="ARBA00022448"/>
    </source>
</evidence>
<dbReference type="InterPro" id="IPR020846">
    <property type="entry name" value="MFS_dom"/>
</dbReference>
<gene>
    <name evidence="10" type="ORF">CIMG_13476</name>
</gene>
<dbReference type="NCBIfam" id="TIGR00879">
    <property type="entry name" value="SP"/>
    <property type="match status" value="1"/>
</dbReference>
<evidence type="ECO:0000313" key="10">
    <source>
        <dbReference type="EMBL" id="EAS34563.2"/>
    </source>
</evidence>
<evidence type="ECO:0000313" key="11">
    <source>
        <dbReference type="Proteomes" id="UP000001261"/>
    </source>
</evidence>
<feature type="transmembrane region" description="Helical" evidence="8">
    <location>
        <begin position="441"/>
        <end position="464"/>
    </location>
</feature>
<dbReference type="Pfam" id="PF00083">
    <property type="entry name" value="Sugar_tr"/>
    <property type="match status" value="1"/>
</dbReference>
<dbReference type="Gene3D" id="1.20.1250.20">
    <property type="entry name" value="MFS general substrate transporter like domains"/>
    <property type="match status" value="1"/>
</dbReference>
<keyword evidence="6 8" id="KW-0472">Membrane</keyword>
<dbReference type="InterPro" id="IPR003663">
    <property type="entry name" value="Sugar/inositol_transpt"/>
</dbReference>
<feature type="transmembrane region" description="Helical" evidence="8">
    <location>
        <begin position="484"/>
        <end position="505"/>
    </location>
</feature>
<dbReference type="InterPro" id="IPR050360">
    <property type="entry name" value="MFS_Sugar_Transporters"/>
</dbReference>
<evidence type="ECO:0000256" key="7">
    <source>
        <dbReference type="RuleBase" id="RU003346"/>
    </source>
</evidence>
<evidence type="ECO:0000256" key="2">
    <source>
        <dbReference type="ARBA" id="ARBA00010992"/>
    </source>
</evidence>
<feature type="transmembrane region" description="Helical" evidence="8">
    <location>
        <begin position="112"/>
        <end position="135"/>
    </location>
</feature>
<dbReference type="GO" id="GO:0005351">
    <property type="term" value="F:carbohydrate:proton symporter activity"/>
    <property type="evidence" value="ECO:0007669"/>
    <property type="project" value="TreeGrafter"/>
</dbReference>
<organism evidence="10 11">
    <name type="scientific">Coccidioides immitis (strain RS)</name>
    <name type="common">Valley fever fungus</name>
    <dbReference type="NCBI Taxonomy" id="246410"/>
    <lineage>
        <taxon>Eukaryota</taxon>
        <taxon>Fungi</taxon>
        <taxon>Dikarya</taxon>
        <taxon>Ascomycota</taxon>
        <taxon>Pezizomycotina</taxon>
        <taxon>Eurotiomycetes</taxon>
        <taxon>Eurotiomycetidae</taxon>
        <taxon>Onygenales</taxon>
        <taxon>Onygenaceae</taxon>
        <taxon>Coccidioides</taxon>
    </lineage>
</organism>
<feature type="transmembrane region" description="Helical" evidence="8">
    <location>
        <begin position="56"/>
        <end position="73"/>
    </location>
</feature>
<evidence type="ECO:0000256" key="4">
    <source>
        <dbReference type="ARBA" id="ARBA00022692"/>
    </source>
</evidence>
<feature type="transmembrane region" description="Helical" evidence="8">
    <location>
        <begin position="407"/>
        <end position="429"/>
    </location>
</feature>
<dbReference type="FunFam" id="1.20.1250.20:FF:000090">
    <property type="entry name" value="MFS sugar transporter, putative"/>
    <property type="match status" value="1"/>
</dbReference>
<dbReference type="PANTHER" id="PTHR48022:SF78">
    <property type="entry name" value="MONOSACCHARIDE TRANSPORTER, PUTATIVE (AFU_ORTHOLOGUE AFUA_2G02110)-RELATED"/>
    <property type="match status" value="1"/>
</dbReference>
<feature type="transmembrane region" description="Helical" evidence="8">
    <location>
        <begin position="165"/>
        <end position="190"/>
    </location>
</feature>
<dbReference type="Proteomes" id="UP000001261">
    <property type="component" value="Unassembled WGS sequence"/>
</dbReference>
<dbReference type="PANTHER" id="PTHR48022">
    <property type="entry name" value="PLASTIDIC GLUCOSE TRANSPORTER 4"/>
    <property type="match status" value="1"/>
</dbReference>
<feature type="transmembrane region" description="Helical" evidence="8">
    <location>
        <begin position="142"/>
        <end position="159"/>
    </location>
</feature>
<feature type="transmembrane region" description="Helical" evidence="8">
    <location>
        <begin position="384"/>
        <end position="401"/>
    </location>
</feature>
<name>A0A0E1RXS5_COCIM</name>
<evidence type="ECO:0000256" key="1">
    <source>
        <dbReference type="ARBA" id="ARBA00004141"/>
    </source>
</evidence>
<dbReference type="InParanoid" id="A0A0E1RXS5"/>
<dbReference type="OMA" id="IYYFGTL"/>
<sequence>MARFSSPFCLTADGVLESASLAKSFALETSLIAPVVFLDTPISSWNVADRLKKRQLLIAINTVAALSIFFFGYDQGMMGGVNNAKDYIDLMKFGHTETINGSPHTPVITDSLLQGGIVSVYYLGTLIGALFGGWVGDKIGRIKSIALGSVWGVIGAALQCSAQNHVWMIFARLVNGFGTGILNAIVPVWATETAEHTSRGQFIAIEFTLNIFGVVVAYWLELLELTTASSGLAFIDDGVSAFRWRFPIAFQIIPLLILFAAVWFFPESPRWLVKMGHEEEARYILGRLRGDEGEDVARAEAEFQDIKHVAELERTLSYSTSYFSMFTGRTTGKLHLGRRVELVVWLQIMQEWVGIAGVTIYAPTIFRIAGFDAMKSQWISGLNNIFYMISTLICVFTLDRIGRRWTLYWGSTGQGIAMFLAGGFARLAINATEAGDASKASRYGAAAAAMIFIFTFVFGATWLTVPWLYPAEIFPLAVRGKGNAWGVVGWSVGNGWLTLLCPVMFDSIGEKTLYIFAISNVITIPMVWALYPESNQRTLEDMDLLFAADTPWTWDAERTFTQLKNENPDFAQAAAQLKGGKLDEEMGKLGVQELPEKE</sequence>
<dbReference type="InterPro" id="IPR036259">
    <property type="entry name" value="MFS_trans_sf"/>
</dbReference>
<keyword evidence="5 8" id="KW-1133">Transmembrane helix</keyword>
<dbReference type="InterPro" id="IPR005828">
    <property type="entry name" value="MFS_sugar_transport-like"/>
</dbReference>
<feature type="domain" description="Major facilitator superfamily (MFS) profile" evidence="9">
    <location>
        <begin position="60"/>
        <end position="535"/>
    </location>
</feature>
<keyword evidence="3 7" id="KW-0813">Transport</keyword>
<comment type="similarity">
    <text evidence="2 7">Belongs to the major facilitator superfamily. Sugar transporter (TC 2.A.1.1) family.</text>
</comment>
<keyword evidence="4 8" id="KW-0812">Transmembrane</keyword>
<dbReference type="KEGG" id="cim:CIMG_13476"/>
<reference evidence="11" key="2">
    <citation type="journal article" date="2010" name="Genome Res.">
        <title>Population genomic sequencing of Coccidioides fungi reveals recent hybridization and transposon control.</title>
        <authorList>
            <person name="Neafsey D.E."/>
            <person name="Barker B.M."/>
            <person name="Sharpton T.J."/>
            <person name="Stajich J.E."/>
            <person name="Park D.J."/>
            <person name="Whiston E."/>
            <person name="Hung C.-Y."/>
            <person name="McMahan C."/>
            <person name="White J."/>
            <person name="Sykes S."/>
            <person name="Heiman D."/>
            <person name="Young S."/>
            <person name="Zeng Q."/>
            <person name="Abouelleil A."/>
            <person name="Aftuck L."/>
            <person name="Bessette D."/>
            <person name="Brown A."/>
            <person name="FitzGerald M."/>
            <person name="Lui A."/>
            <person name="Macdonald J.P."/>
            <person name="Priest M."/>
            <person name="Orbach M.J."/>
            <person name="Galgiani J.N."/>
            <person name="Kirkland T.N."/>
            <person name="Cole G.T."/>
            <person name="Birren B.W."/>
            <person name="Henn M.R."/>
            <person name="Taylor J.W."/>
            <person name="Rounsley S.D."/>
        </authorList>
    </citation>
    <scope>GENOME REANNOTATION</scope>
    <source>
        <strain evidence="11">RS</strain>
    </source>
</reference>
<dbReference type="VEuPathDB" id="FungiDB:CIMG_13476"/>
<dbReference type="PRINTS" id="PR00171">
    <property type="entry name" value="SUGRTRNSPORT"/>
</dbReference>
<dbReference type="GeneID" id="24165103"/>
<evidence type="ECO:0000256" key="8">
    <source>
        <dbReference type="SAM" id="Phobius"/>
    </source>
</evidence>